<dbReference type="AlphaFoldDB" id="H6NMS2"/>
<feature type="DNA-binding region" description="H-T-H motif" evidence="2">
    <location>
        <begin position="35"/>
        <end position="54"/>
    </location>
</feature>
<name>H6NMS2_9BACL</name>
<dbReference type="EMBL" id="CP003235">
    <property type="protein sequence ID" value="AFC30409.1"/>
    <property type="molecule type" value="Genomic_DNA"/>
</dbReference>
<dbReference type="PANTHER" id="PTHR43479:SF7">
    <property type="entry name" value="TETR-FAMILY TRANSCRIPTIONAL REGULATOR"/>
    <property type="match status" value="1"/>
</dbReference>
<dbReference type="PANTHER" id="PTHR43479">
    <property type="entry name" value="ACREF/ENVCD OPERON REPRESSOR-RELATED"/>
    <property type="match status" value="1"/>
</dbReference>
<evidence type="ECO:0000256" key="2">
    <source>
        <dbReference type="PROSITE-ProRule" id="PRU00335"/>
    </source>
</evidence>
<dbReference type="PROSITE" id="PS50977">
    <property type="entry name" value="HTH_TETR_2"/>
    <property type="match status" value="1"/>
</dbReference>
<protein>
    <submittedName>
        <fullName evidence="4">TetR family transcriptional regulator</fullName>
    </submittedName>
</protein>
<dbReference type="HOGENOM" id="CLU_087539_3_0_9"/>
<gene>
    <name evidence="4" type="ORF">PM3016_3588</name>
</gene>
<evidence type="ECO:0000256" key="1">
    <source>
        <dbReference type="ARBA" id="ARBA00023125"/>
    </source>
</evidence>
<dbReference type="InterPro" id="IPR001647">
    <property type="entry name" value="HTH_TetR"/>
</dbReference>
<dbReference type="KEGG" id="pmq:PM3016_3588"/>
<keyword evidence="5" id="KW-1185">Reference proteome</keyword>
<dbReference type="InterPro" id="IPR050624">
    <property type="entry name" value="HTH-type_Tx_Regulator"/>
</dbReference>
<sequence>MPVNPNDPRVKRTRQLFIQAFNDLLDEKRNLYSISVHDIAARASVNRATFYAHFEDKFAFLEYWMTEKFKIIIRKKLPDDSPFSQGSLRILVQTIFQFQVRFRQYITPGDRQFEPLLEKAMQKELYRLLLQWLNSKPNQCLPQEKLEVLALVVSWGVFGSALQWSRDTKVRSLESIVEDVMEVVTVNMGPFGEQENSGA</sequence>
<dbReference type="SUPFAM" id="SSF46689">
    <property type="entry name" value="Homeodomain-like"/>
    <property type="match status" value="1"/>
</dbReference>
<evidence type="ECO:0000313" key="5">
    <source>
        <dbReference type="Proteomes" id="UP000007523"/>
    </source>
</evidence>
<dbReference type="InterPro" id="IPR009057">
    <property type="entry name" value="Homeodomain-like_sf"/>
</dbReference>
<keyword evidence="1 2" id="KW-0238">DNA-binding</keyword>
<dbReference type="Gene3D" id="1.10.357.10">
    <property type="entry name" value="Tetracycline Repressor, domain 2"/>
    <property type="match status" value="1"/>
</dbReference>
<evidence type="ECO:0000259" key="3">
    <source>
        <dbReference type="PROSITE" id="PS50977"/>
    </source>
</evidence>
<dbReference type="RefSeq" id="WP_014370366.1">
    <property type="nucleotide sequence ID" value="NC_016935.1"/>
</dbReference>
<dbReference type="GO" id="GO:0003677">
    <property type="term" value="F:DNA binding"/>
    <property type="evidence" value="ECO:0007669"/>
    <property type="project" value="UniProtKB-UniRule"/>
</dbReference>
<evidence type="ECO:0000313" key="4">
    <source>
        <dbReference type="EMBL" id="AFC30409.1"/>
    </source>
</evidence>
<organism evidence="4 5">
    <name type="scientific">Paenibacillus mucilaginosus 3016</name>
    <dbReference type="NCBI Taxonomy" id="1116391"/>
    <lineage>
        <taxon>Bacteria</taxon>
        <taxon>Bacillati</taxon>
        <taxon>Bacillota</taxon>
        <taxon>Bacilli</taxon>
        <taxon>Bacillales</taxon>
        <taxon>Paenibacillaceae</taxon>
        <taxon>Paenibacillus</taxon>
    </lineage>
</organism>
<reference evidence="4 5" key="1">
    <citation type="journal article" date="2012" name="J. Bacteriol.">
        <title>Complete Genome Sequence of Paenibacillus mucilaginosus 3016, a Bacterium Functional as Microbial Fertilizer.</title>
        <authorList>
            <person name="Ma M."/>
            <person name="Wang Z."/>
            <person name="Li L."/>
            <person name="Jiang X."/>
            <person name="Guan D."/>
            <person name="Cao F."/>
            <person name="Chen H."/>
            <person name="Wang X."/>
            <person name="Shen D."/>
            <person name="Du B."/>
            <person name="Li J."/>
        </authorList>
    </citation>
    <scope>NUCLEOTIDE SEQUENCE [LARGE SCALE GENOMIC DNA]</scope>
    <source>
        <strain evidence="4 5">3016</strain>
    </source>
</reference>
<proteinExistence type="predicted"/>
<dbReference type="STRING" id="1116391.PM3016_3588"/>
<dbReference type="Proteomes" id="UP000007523">
    <property type="component" value="Chromosome"/>
</dbReference>
<dbReference type="Pfam" id="PF00440">
    <property type="entry name" value="TetR_N"/>
    <property type="match status" value="1"/>
</dbReference>
<accession>H6NMS2</accession>
<feature type="domain" description="HTH tetR-type" evidence="3">
    <location>
        <begin position="11"/>
        <end position="72"/>
    </location>
</feature>